<proteinExistence type="predicted"/>
<feature type="transmembrane region" description="Helical" evidence="1">
    <location>
        <begin position="43"/>
        <end position="62"/>
    </location>
</feature>
<dbReference type="AlphaFoldDB" id="A0A9W6G8K9"/>
<comment type="caution">
    <text evidence="2">The sequence shown here is derived from an EMBL/GenBank/DDBJ whole genome shotgun (WGS) entry which is preliminary data.</text>
</comment>
<name>A0A9W6G8K9_9ACTN</name>
<protein>
    <submittedName>
        <fullName evidence="2">Uncharacterized protein</fullName>
    </submittedName>
</protein>
<evidence type="ECO:0000313" key="3">
    <source>
        <dbReference type="Proteomes" id="UP001144313"/>
    </source>
</evidence>
<feature type="transmembrane region" description="Helical" evidence="1">
    <location>
        <begin position="68"/>
        <end position="87"/>
    </location>
</feature>
<evidence type="ECO:0000256" key="1">
    <source>
        <dbReference type="SAM" id="Phobius"/>
    </source>
</evidence>
<reference evidence="2" key="1">
    <citation type="submission" date="2022-12" db="EMBL/GenBank/DDBJ databases">
        <title>Reference genome sequencing for broad-spectrum identification of bacterial and archaeal isolates by mass spectrometry.</title>
        <authorList>
            <person name="Sekiguchi Y."/>
            <person name="Tourlousse D.M."/>
        </authorList>
    </citation>
    <scope>NUCLEOTIDE SEQUENCE</scope>
    <source>
        <strain evidence="2">LLR39Z86</strain>
    </source>
</reference>
<keyword evidence="1" id="KW-0812">Transmembrane</keyword>
<dbReference type="Proteomes" id="UP001144313">
    <property type="component" value="Unassembled WGS sequence"/>
</dbReference>
<keyword evidence="3" id="KW-1185">Reference proteome</keyword>
<evidence type="ECO:0000313" key="2">
    <source>
        <dbReference type="EMBL" id="GLI42370.1"/>
    </source>
</evidence>
<keyword evidence="1" id="KW-1133">Transmembrane helix</keyword>
<organism evidence="2 3">
    <name type="scientific">Glycomyces algeriensis</name>
    <dbReference type="NCBI Taxonomy" id="256037"/>
    <lineage>
        <taxon>Bacteria</taxon>
        <taxon>Bacillati</taxon>
        <taxon>Actinomycetota</taxon>
        <taxon>Actinomycetes</taxon>
        <taxon>Glycomycetales</taxon>
        <taxon>Glycomycetaceae</taxon>
        <taxon>Glycomyces</taxon>
    </lineage>
</organism>
<dbReference type="EMBL" id="BSDT01000001">
    <property type="protein sequence ID" value="GLI42370.1"/>
    <property type="molecule type" value="Genomic_DNA"/>
</dbReference>
<sequence>MRVKRSFDGCVRERGATGMGKFERQISEGVTKYYWYPGEKVDWIRGVLTILGGGLLFALIYVVTKNNLLAAVVSGTAVQAVVGAYLGRRDAAGLSEFHDPATERREAVVDGTRAAWRGTLQGLLCAGSAMLVLNMPHSGFLADWVLPFVPSIIGALAHSGGMLWERLAQEVGTADMAAAAEPGADAEEPTKALEAA</sequence>
<keyword evidence="1" id="KW-0472">Membrane</keyword>
<gene>
    <name evidence="2" type="ORF">GALLR39Z86_22200</name>
</gene>
<accession>A0A9W6G8K9</accession>